<accession>A0A450V7Q7</accession>
<evidence type="ECO:0000313" key="1">
    <source>
        <dbReference type="EMBL" id="VFJ93585.1"/>
    </source>
</evidence>
<dbReference type="EMBL" id="CAADFG010000058">
    <property type="protein sequence ID" value="VFJ93585.1"/>
    <property type="molecule type" value="Genomic_DNA"/>
</dbReference>
<sequence>MGGAFGNARFFDCQGRFPTLPASYPACFVAKFIDSVSFRIDHGIKSIDFSSPLTVLVMGRFTFARFPMNFPICRTGFVTLLIDLMAIRMRFPQRKRRGAPRKSDDGRLICLFPARLYQYRIMHRRSEAKPR</sequence>
<evidence type="ECO:0000313" key="2">
    <source>
        <dbReference type="EMBL" id="VFJ94177.1"/>
    </source>
</evidence>
<protein>
    <submittedName>
        <fullName evidence="3">Uncharacterized protein</fullName>
    </submittedName>
</protein>
<dbReference type="EMBL" id="CAADFI010000057">
    <property type="protein sequence ID" value="VFJ94177.1"/>
    <property type="molecule type" value="Genomic_DNA"/>
</dbReference>
<dbReference type="EMBL" id="CAADFJ010000054">
    <property type="protein sequence ID" value="VFK00862.1"/>
    <property type="molecule type" value="Genomic_DNA"/>
</dbReference>
<evidence type="ECO:0000313" key="3">
    <source>
        <dbReference type="EMBL" id="VFK00862.1"/>
    </source>
</evidence>
<gene>
    <name evidence="1" type="ORF">BECKH772A_GA0070896_100585</name>
    <name evidence="2" type="ORF">BECKH772B_GA0070898_100575</name>
    <name evidence="3" type="ORF">BECKH772C_GA0070978_100545</name>
</gene>
<name>A0A450V7Q7_9GAMM</name>
<reference evidence="3" key="1">
    <citation type="submission" date="2019-02" db="EMBL/GenBank/DDBJ databases">
        <authorList>
            <person name="Gruber-Vodicka R. H."/>
            <person name="Seah K. B. B."/>
        </authorList>
    </citation>
    <scope>NUCLEOTIDE SEQUENCE</scope>
    <source>
        <strain evidence="3">BECK_SA2B12</strain>
        <strain evidence="1">BECK_SA2B15</strain>
        <strain evidence="2">BECK_SA2B20</strain>
    </source>
</reference>
<dbReference type="AlphaFoldDB" id="A0A450V7Q7"/>
<proteinExistence type="predicted"/>
<organism evidence="3">
    <name type="scientific">Candidatus Kentrum eta</name>
    <dbReference type="NCBI Taxonomy" id="2126337"/>
    <lineage>
        <taxon>Bacteria</taxon>
        <taxon>Pseudomonadati</taxon>
        <taxon>Pseudomonadota</taxon>
        <taxon>Gammaproteobacteria</taxon>
        <taxon>Candidatus Kentrum</taxon>
    </lineage>
</organism>